<comment type="similarity">
    <text evidence="1">Belongs to the pseudouridine synthase RluA family.</text>
</comment>
<feature type="domain" description="Pseudouridine synthase RsuA/RluA-like" evidence="3">
    <location>
        <begin position="141"/>
        <end position="225"/>
    </location>
</feature>
<dbReference type="Proteomes" id="UP000019132">
    <property type="component" value="Unassembled WGS sequence"/>
</dbReference>
<dbReference type="EnsemblProtists" id="PYU1_T004874">
    <property type="protein sequence ID" value="PYU1_T004874"/>
    <property type="gene ID" value="PYU1_G004863"/>
</dbReference>
<dbReference type="eggNOG" id="KOG1919">
    <property type="taxonomic scope" value="Eukaryota"/>
</dbReference>
<accession>K3WIT2</accession>
<dbReference type="SUPFAM" id="SSF55120">
    <property type="entry name" value="Pseudouridine synthase"/>
    <property type="match status" value="1"/>
</dbReference>
<dbReference type="InParanoid" id="K3WIT2"/>
<dbReference type="InterPro" id="IPR006224">
    <property type="entry name" value="PsdUridine_synth_RluA-like_CS"/>
</dbReference>
<dbReference type="GO" id="GO:0000455">
    <property type="term" value="P:enzyme-directed rRNA pseudouridine synthesis"/>
    <property type="evidence" value="ECO:0007669"/>
    <property type="project" value="TreeGrafter"/>
</dbReference>
<dbReference type="PROSITE" id="PS01129">
    <property type="entry name" value="PSI_RLU"/>
    <property type="match status" value="1"/>
</dbReference>
<dbReference type="EMBL" id="GL376564">
    <property type="status" value="NOT_ANNOTATED_CDS"/>
    <property type="molecule type" value="Genomic_DNA"/>
</dbReference>
<keyword evidence="5" id="KW-1185">Reference proteome</keyword>
<dbReference type="OMA" id="RNDHNIE"/>
<dbReference type="GO" id="GO:0003723">
    <property type="term" value="F:RNA binding"/>
    <property type="evidence" value="ECO:0007669"/>
    <property type="project" value="InterPro"/>
</dbReference>
<dbReference type="Pfam" id="PF00849">
    <property type="entry name" value="PseudoU_synth_2"/>
    <property type="match status" value="2"/>
</dbReference>
<reference evidence="4" key="3">
    <citation type="submission" date="2015-02" db="UniProtKB">
        <authorList>
            <consortium name="EnsemblProtists"/>
        </authorList>
    </citation>
    <scope>IDENTIFICATION</scope>
    <source>
        <strain evidence="4">DAOM BR144</strain>
    </source>
</reference>
<evidence type="ECO:0000256" key="2">
    <source>
        <dbReference type="SAM" id="MobiDB-lite"/>
    </source>
</evidence>
<feature type="domain" description="Pseudouridine synthase RsuA/RluA-like" evidence="3">
    <location>
        <begin position="237"/>
        <end position="288"/>
    </location>
</feature>
<dbReference type="InterPro" id="IPR020103">
    <property type="entry name" value="PsdUridine_synth_cat_dom_sf"/>
</dbReference>
<reference evidence="5" key="1">
    <citation type="journal article" date="2010" name="Genome Biol.">
        <title>Genome sequence of the necrotrophic plant pathogen Pythium ultimum reveals original pathogenicity mechanisms and effector repertoire.</title>
        <authorList>
            <person name="Levesque C.A."/>
            <person name="Brouwer H."/>
            <person name="Cano L."/>
            <person name="Hamilton J.P."/>
            <person name="Holt C."/>
            <person name="Huitema E."/>
            <person name="Raffaele S."/>
            <person name="Robideau G.P."/>
            <person name="Thines M."/>
            <person name="Win J."/>
            <person name="Zerillo M.M."/>
            <person name="Beakes G.W."/>
            <person name="Boore J.L."/>
            <person name="Busam D."/>
            <person name="Dumas B."/>
            <person name="Ferriera S."/>
            <person name="Fuerstenberg S.I."/>
            <person name="Gachon C.M."/>
            <person name="Gaulin E."/>
            <person name="Govers F."/>
            <person name="Grenville-Briggs L."/>
            <person name="Horner N."/>
            <person name="Hostetler J."/>
            <person name="Jiang R.H."/>
            <person name="Johnson J."/>
            <person name="Krajaejun T."/>
            <person name="Lin H."/>
            <person name="Meijer H.J."/>
            <person name="Moore B."/>
            <person name="Morris P."/>
            <person name="Phuntmart V."/>
            <person name="Puiu D."/>
            <person name="Shetty J."/>
            <person name="Stajich J.E."/>
            <person name="Tripathy S."/>
            <person name="Wawra S."/>
            <person name="van West P."/>
            <person name="Whitty B.R."/>
            <person name="Coutinho P.M."/>
            <person name="Henrissat B."/>
            <person name="Martin F."/>
            <person name="Thomas P.D."/>
            <person name="Tyler B.M."/>
            <person name="De Vries R.P."/>
            <person name="Kamoun S."/>
            <person name="Yandell M."/>
            <person name="Tisserat N."/>
            <person name="Buell C.R."/>
        </authorList>
    </citation>
    <scope>NUCLEOTIDE SEQUENCE</scope>
    <source>
        <strain evidence="5">DAOM:BR144</strain>
    </source>
</reference>
<sequence length="351" mass="39492">MAPWETHGARWLRHVIARRDHEMRLDRWLRQQFPRVPQCVLQAQLRKRKIRVQAASESATYPPSSEPPTTPGKANAILREGWAVAIDAHVFQYTLKPLQQEGRHDDNGAAGREKERSGRGSVTDSAFARELVQRVVYKDANFLVLDKPHGLAVQQGTALEHSLVGYLPALADALSESKRGASNTGPEVELPRLVHRLDKETSGLLVLARHRLAAAKFSALLQSGQVALWEGEITFPVDGKAATTLVQPLQSSSNSKNCSELQQHPRGVWLQLSPVTGRKHQLRVHCAQVLKAPIVGDVKYRGPRADRLYLHAQRIEFPDPFGPETRGKKQQWRATKIDVQRSMEHRYDFQN</sequence>
<dbReference type="InterPro" id="IPR006145">
    <property type="entry name" value="PsdUridine_synth_RsuA/RluA"/>
</dbReference>
<evidence type="ECO:0000259" key="3">
    <source>
        <dbReference type="Pfam" id="PF00849"/>
    </source>
</evidence>
<dbReference type="AlphaFoldDB" id="K3WIT2"/>
<dbReference type="STRING" id="431595.K3WIT2"/>
<feature type="compositionally biased region" description="Basic and acidic residues" evidence="2">
    <location>
        <begin position="101"/>
        <end position="118"/>
    </location>
</feature>
<dbReference type="HOGENOM" id="CLU_016902_1_2_1"/>
<dbReference type="VEuPathDB" id="FungiDB:PYU1_G004863"/>
<feature type="region of interest" description="Disordered" evidence="2">
    <location>
        <begin position="53"/>
        <end position="73"/>
    </location>
</feature>
<feature type="compositionally biased region" description="Low complexity" evidence="2">
    <location>
        <begin position="54"/>
        <end position="63"/>
    </location>
</feature>
<dbReference type="PANTHER" id="PTHR21600:SF87">
    <property type="entry name" value="RNA PSEUDOURIDYLATE SYNTHASE DOMAIN-CONTAINING PROTEIN 1"/>
    <property type="match status" value="1"/>
</dbReference>
<dbReference type="PANTHER" id="PTHR21600">
    <property type="entry name" value="MITOCHONDRIAL RNA PSEUDOURIDINE SYNTHASE"/>
    <property type="match status" value="1"/>
</dbReference>
<protein>
    <recommendedName>
        <fullName evidence="3">Pseudouridine synthase RsuA/RluA-like domain-containing protein</fullName>
    </recommendedName>
</protein>
<evidence type="ECO:0000313" key="4">
    <source>
        <dbReference type="EnsemblProtists" id="PYU1_T004874"/>
    </source>
</evidence>
<feature type="region of interest" description="Disordered" evidence="2">
    <location>
        <begin position="97"/>
        <end position="122"/>
    </location>
</feature>
<name>K3WIT2_GLOUD</name>
<dbReference type="CDD" id="cd02869">
    <property type="entry name" value="PseudoU_synth_RluA_like"/>
    <property type="match status" value="1"/>
</dbReference>
<evidence type="ECO:0000256" key="1">
    <source>
        <dbReference type="ARBA" id="ARBA00010876"/>
    </source>
</evidence>
<evidence type="ECO:0000313" key="5">
    <source>
        <dbReference type="Proteomes" id="UP000019132"/>
    </source>
</evidence>
<organism evidence="4 5">
    <name type="scientific">Globisporangium ultimum (strain ATCC 200006 / CBS 805.95 / DAOM BR144)</name>
    <name type="common">Pythium ultimum</name>
    <dbReference type="NCBI Taxonomy" id="431595"/>
    <lineage>
        <taxon>Eukaryota</taxon>
        <taxon>Sar</taxon>
        <taxon>Stramenopiles</taxon>
        <taxon>Oomycota</taxon>
        <taxon>Peronosporomycetes</taxon>
        <taxon>Pythiales</taxon>
        <taxon>Pythiaceae</taxon>
        <taxon>Globisporangium</taxon>
    </lineage>
</organism>
<dbReference type="InterPro" id="IPR050188">
    <property type="entry name" value="RluA_PseudoU_synthase"/>
</dbReference>
<dbReference type="Gene3D" id="3.30.2350.10">
    <property type="entry name" value="Pseudouridine synthase"/>
    <property type="match status" value="2"/>
</dbReference>
<dbReference type="GO" id="GO:0009982">
    <property type="term" value="F:pseudouridine synthase activity"/>
    <property type="evidence" value="ECO:0007669"/>
    <property type="project" value="InterPro"/>
</dbReference>
<reference evidence="5" key="2">
    <citation type="submission" date="2010-04" db="EMBL/GenBank/DDBJ databases">
        <authorList>
            <person name="Buell R."/>
            <person name="Hamilton J."/>
            <person name="Hostetler J."/>
        </authorList>
    </citation>
    <scope>NUCLEOTIDE SEQUENCE [LARGE SCALE GENOMIC DNA]</scope>
    <source>
        <strain evidence="5">DAOM:BR144</strain>
    </source>
</reference>
<proteinExistence type="inferred from homology"/>